<protein>
    <submittedName>
        <fullName evidence="2">Uncharacterized protein</fullName>
    </submittedName>
</protein>
<reference evidence="2" key="1">
    <citation type="submission" date="2023-09" db="UniProtKB">
        <authorList>
            <consortium name="Ensembl"/>
        </authorList>
    </citation>
    <scope>IDENTIFICATION</scope>
</reference>
<accession>A0A8C0ZZ44</accession>
<dbReference type="AlphaFoldDB" id="A0A8C0ZZ44"/>
<keyword evidence="1" id="KW-0472">Membrane</keyword>
<keyword evidence="1" id="KW-0812">Transmembrane</keyword>
<dbReference type="Ensembl" id="ENSCCNT00000038367.1">
    <property type="protein sequence ID" value="ENSCCNP00000030454.1"/>
    <property type="gene ID" value="ENSCCNG00000029144.1"/>
</dbReference>
<sequence>CFTFYLFYIKRILCPITMFQSLKDHIYYKGPIITMKMNNSYCLIFLLCPFYVYVCLHIQILNIALQLPPVLSTVICCTGL</sequence>
<evidence type="ECO:0000256" key="1">
    <source>
        <dbReference type="SAM" id="Phobius"/>
    </source>
</evidence>
<evidence type="ECO:0000313" key="2">
    <source>
        <dbReference type="Ensembl" id="ENSCCNP00000030454.1"/>
    </source>
</evidence>
<name>A0A8C0ZZ44_CASCN</name>
<keyword evidence="1" id="KW-1133">Transmembrane helix</keyword>
<proteinExistence type="predicted"/>
<feature type="transmembrane region" description="Helical" evidence="1">
    <location>
        <begin position="41"/>
        <end position="65"/>
    </location>
</feature>
<organism evidence="2">
    <name type="scientific">Castor canadensis</name>
    <name type="common">American beaver</name>
    <dbReference type="NCBI Taxonomy" id="51338"/>
    <lineage>
        <taxon>Eukaryota</taxon>
        <taxon>Metazoa</taxon>
        <taxon>Chordata</taxon>
        <taxon>Craniata</taxon>
        <taxon>Vertebrata</taxon>
        <taxon>Euteleostomi</taxon>
        <taxon>Mammalia</taxon>
        <taxon>Eutheria</taxon>
        <taxon>Euarchontoglires</taxon>
        <taxon>Glires</taxon>
        <taxon>Rodentia</taxon>
        <taxon>Castorimorpha</taxon>
        <taxon>Castoridae</taxon>
        <taxon>Castor</taxon>
    </lineage>
</organism>